<evidence type="ECO:0000313" key="3">
    <source>
        <dbReference type="Proteomes" id="UP000649829"/>
    </source>
</evidence>
<feature type="compositionally biased region" description="Basic and acidic residues" evidence="1">
    <location>
        <begin position="1"/>
        <end position="15"/>
    </location>
</feature>
<dbReference type="EMBL" id="BMLF01000003">
    <property type="protein sequence ID" value="GGM11405.1"/>
    <property type="molecule type" value="Genomic_DNA"/>
</dbReference>
<gene>
    <name evidence="2" type="ORF">GCM10011534_36800</name>
</gene>
<dbReference type="RefSeq" id="WP_028288321.1">
    <property type="nucleotide sequence ID" value="NZ_BMLF01000003.1"/>
</dbReference>
<reference evidence="2" key="1">
    <citation type="journal article" date="2014" name="Int. J. Syst. Evol. Microbiol.">
        <title>Complete genome sequence of Corynebacterium casei LMG S-19264T (=DSM 44701T), isolated from a smear-ripened cheese.</title>
        <authorList>
            <consortium name="US DOE Joint Genome Institute (JGI-PGF)"/>
            <person name="Walter F."/>
            <person name="Albersmeier A."/>
            <person name="Kalinowski J."/>
            <person name="Ruckert C."/>
        </authorList>
    </citation>
    <scope>NUCLEOTIDE SEQUENCE</scope>
    <source>
        <strain evidence="2">CGMCC 1.6293</strain>
    </source>
</reference>
<protein>
    <submittedName>
        <fullName evidence="2">Uncharacterized protein</fullName>
    </submittedName>
</protein>
<evidence type="ECO:0000313" key="2">
    <source>
        <dbReference type="EMBL" id="GGM11405.1"/>
    </source>
</evidence>
<keyword evidence="3" id="KW-1185">Reference proteome</keyword>
<evidence type="ECO:0000256" key="1">
    <source>
        <dbReference type="SAM" id="MobiDB-lite"/>
    </source>
</evidence>
<dbReference type="Proteomes" id="UP000649829">
    <property type="component" value="Unassembled WGS sequence"/>
</dbReference>
<feature type="compositionally biased region" description="Basic and acidic residues" evidence="1">
    <location>
        <begin position="35"/>
        <end position="50"/>
    </location>
</feature>
<dbReference type="AlphaFoldDB" id="A0A917WKC2"/>
<reference evidence="2" key="2">
    <citation type="submission" date="2020-09" db="EMBL/GenBank/DDBJ databases">
        <authorList>
            <person name="Sun Q."/>
            <person name="Zhou Y."/>
        </authorList>
    </citation>
    <scope>NUCLEOTIDE SEQUENCE</scope>
    <source>
        <strain evidence="2">CGMCC 1.6293</strain>
    </source>
</reference>
<organism evidence="2 3">
    <name type="scientific">Pseudooceanicola nanhaiensis</name>
    <dbReference type="NCBI Taxonomy" id="375761"/>
    <lineage>
        <taxon>Bacteria</taxon>
        <taxon>Pseudomonadati</taxon>
        <taxon>Pseudomonadota</taxon>
        <taxon>Alphaproteobacteria</taxon>
        <taxon>Rhodobacterales</taxon>
        <taxon>Paracoccaceae</taxon>
        <taxon>Pseudooceanicola</taxon>
    </lineage>
</organism>
<comment type="caution">
    <text evidence="2">The sequence shown here is derived from an EMBL/GenBank/DDBJ whole genome shotgun (WGS) entry which is preliminary data.</text>
</comment>
<feature type="compositionally biased region" description="Gly residues" evidence="1">
    <location>
        <begin position="67"/>
        <end position="79"/>
    </location>
</feature>
<accession>A0A917WKC2</accession>
<feature type="region of interest" description="Disordered" evidence="1">
    <location>
        <begin position="1"/>
        <end position="79"/>
    </location>
</feature>
<proteinExistence type="predicted"/>
<sequence length="79" mass="8705">MAERHRSEDHSRETDDFVDDDLETPSHGGRAQGNLERDVGTRDEKKRAEKSNPGTTRVTKSDEEGEGNLGGLHGTGKED</sequence>
<name>A0A917WKC2_9RHOB</name>